<comment type="function">
    <text evidence="6">The RuvA-RuvB-RuvC complex processes Holliday junction (HJ) DNA during genetic recombination and DNA repair, while the RuvA-RuvB complex plays an important role in the rescue of blocked DNA replication forks via replication fork reversal (RFR). RuvA specifically binds to HJ cruciform DNA, conferring on it an open structure. The RuvB hexamer acts as an ATP-dependent pump, pulling dsDNA into and through the RuvAB complex. HJ branch migration allows RuvC to scan DNA until it finds its consensus sequence, where it cleaves and resolves the cruciform DNA.</text>
</comment>
<protein>
    <recommendedName>
        <fullName evidence="6">Holliday junction branch migration complex subunit RuvA</fullName>
    </recommendedName>
</protein>
<evidence type="ECO:0000259" key="7">
    <source>
        <dbReference type="SMART" id="SM00278"/>
    </source>
</evidence>
<feature type="domain" description="Helix-hairpin-helix DNA-binding motif class 1" evidence="7">
    <location>
        <begin position="107"/>
        <end position="126"/>
    </location>
</feature>
<feature type="region of interest" description="Domain III" evidence="6">
    <location>
        <begin position="149"/>
        <end position="199"/>
    </location>
</feature>
<keyword evidence="2 6" id="KW-0227">DNA damage</keyword>
<dbReference type="Gene3D" id="1.10.8.10">
    <property type="entry name" value="DNA helicase RuvA subunit, C-terminal domain"/>
    <property type="match status" value="1"/>
</dbReference>
<dbReference type="Gene3D" id="1.10.150.20">
    <property type="entry name" value="5' to 3' exonuclease, C-terminal subdomain"/>
    <property type="match status" value="1"/>
</dbReference>
<evidence type="ECO:0000256" key="4">
    <source>
        <dbReference type="ARBA" id="ARBA00023172"/>
    </source>
</evidence>
<comment type="caution">
    <text evidence="8">The sequence shown here is derived from an EMBL/GenBank/DDBJ whole genome shotgun (WGS) entry which is preliminary data.</text>
</comment>
<comment type="similarity">
    <text evidence="6">Belongs to the RuvA family.</text>
</comment>
<feature type="domain" description="Helix-hairpin-helix DNA-binding motif class 1" evidence="7">
    <location>
        <begin position="72"/>
        <end position="91"/>
    </location>
</feature>
<dbReference type="GO" id="GO:0016787">
    <property type="term" value="F:hydrolase activity"/>
    <property type="evidence" value="ECO:0007669"/>
    <property type="project" value="UniProtKB-KW"/>
</dbReference>
<dbReference type="SUPFAM" id="SSF47781">
    <property type="entry name" value="RuvA domain 2-like"/>
    <property type="match status" value="1"/>
</dbReference>
<dbReference type="EMBL" id="JBHSDT010000008">
    <property type="protein sequence ID" value="MFC4403997.1"/>
    <property type="molecule type" value="Genomic_DNA"/>
</dbReference>
<dbReference type="NCBIfam" id="TIGR00084">
    <property type="entry name" value="ruvA"/>
    <property type="match status" value="1"/>
</dbReference>
<evidence type="ECO:0000256" key="5">
    <source>
        <dbReference type="ARBA" id="ARBA00023204"/>
    </source>
</evidence>
<keyword evidence="3 6" id="KW-0238">DNA-binding</keyword>
<dbReference type="RefSeq" id="WP_390252536.1">
    <property type="nucleotide sequence ID" value="NZ_JBHSDT010000008.1"/>
</dbReference>
<dbReference type="Gene3D" id="2.40.50.140">
    <property type="entry name" value="Nucleic acid-binding proteins"/>
    <property type="match status" value="1"/>
</dbReference>
<sequence length="199" mass="22319">MIAYIRGKIAEITDQAVFVEANGIGYELICPNPFRFQTKLGQIEKIYTYHHVREDAQILYGFEKTDEKTLFSKILNVSGIGPKGALAVLASTSVQDFVTAIEQENEKFLTGFPGVGKKTARQMILDLKGKLPFDYTMEEFTAARDGKETNDLALDEAIEALKALGYSDKEINQIKPKLKQEKQQEADGYIRKGLALMMK</sequence>
<comment type="subunit">
    <text evidence="6">Homotetramer. Forms an RuvA(8)-RuvB(12)-Holliday junction (HJ) complex. HJ DNA is sandwiched between 2 RuvA tetramers; dsDNA enters through RuvA and exits via RuvB. An RuvB hexamer assembles on each DNA strand where it exits the tetramer. Each RuvB hexamer is contacted by two RuvA subunits (via domain III) on 2 adjacent RuvB subunits; this complex drives branch migration. In the full resolvosome a probable DNA-RuvA(4)-RuvB(12)-RuvC(2) complex forms which resolves the HJ.</text>
</comment>
<keyword evidence="9" id="KW-1185">Reference proteome</keyword>
<dbReference type="GO" id="GO:0003678">
    <property type="term" value="F:DNA helicase activity"/>
    <property type="evidence" value="ECO:0007669"/>
    <property type="project" value="UniProtKB-EC"/>
</dbReference>
<keyword evidence="5 6" id="KW-0234">DNA repair</keyword>
<evidence type="ECO:0000313" key="9">
    <source>
        <dbReference type="Proteomes" id="UP001595882"/>
    </source>
</evidence>
<dbReference type="InterPro" id="IPR011114">
    <property type="entry name" value="RuvA_C"/>
</dbReference>
<name>A0ABV8WXJ2_9BACI</name>
<dbReference type="InterPro" id="IPR036267">
    <property type="entry name" value="RuvA_C_sf"/>
</dbReference>
<dbReference type="InterPro" id="IPR013849">
    <property type="entry name" value="DNA_helicase_Holl-junc_RuvA_I"/>
</dbReference>
<dbReference type="InterPro" id="IPR010994">
    <property type="entry name" value="RuvA_2-like"/>
</dbReference>
<evidence type="ECO:0000256" key="3">
    <source>
        <dbReference type="ARBA" id="ARBA00023125"/>
    </source>
</evidence>
<dbReference type="Pfam" id="PF01330">
    <property type="entry name" value="RuvA_N"/>
    <property type="match status" value="1"/>
</dbReference>
<comment type="caution">
    <text evidence="6">Lacks conserved residue(s) required for the propagation of feature annotation.</text>
</comment>
<dbReference type="Pfam" id="PF14520">
    <property type="entry name" value="HHH_5"/>
    <property type="match status" value="1"/>
</dbReference>
<comment type="subcellular location">
    <subcellularLocation>
        <location evidence="6">Cytoplasm</location>
    </subcellularLocation>
</comment>
<dbReference type="HAMAP" id="MF_00031">
    <property type="entry name" value="DNA_HJ_migration_RuvA"/>
    <property type="match status" value="1"/>
</dbReference>
<keyword evidence="1 6" id="KW-0963">Cytoplasm</keyword>
<evidence type="ECO:0000256" key="1">
    <source>
        <dbReference type="ARBA" id="ARBA00022490"/>
    </source>
</evidence>
<dbReference type="SUPFAM" id="SSF46929">
    <property type="entry name" value="DNA helicase RuvA subunit, C-terminal domain"/>
    <property type="match status" value="1"/>
</dbReference>
<evidence type="ECO:0000256" key="6">
    <source>
        <dbReference type="HAMAP-Rule" id="MF_00031"/>
    </source>
</evidence>
<dbReference type="CDD" id="cd14332">
    <property type="entry name" value="UBA_RuvA_C"/>
    <property type="match status" value="1"/>
</dbReference>
<reference evidence="9" key="1">
    <citation type="journal article" date="2019" name="Int. J. Syst. Evol. Microbiol.">
        <title>The Global Catalogue of Microorganisms (GCM) 10K type strain sequencing project: providing services to taxonomists for standard genome sequencing and annotation.</title>
        <authorList>
            <consortium name="The Broad Institute Genomics Platform"/>
            <consortium name="The Broad Institute Genome Sequencing Center for Infectious Disease"/>
            <person name="Wu L."/>
            <person name="Ma J."/>
        </authorList>
    </citation>
    <scope>NUCLEOTIDE SEQUENCE [LARGE SCALE GENOMIC DNA]</scope>
    <source>
        <strain evidence="9">CCUG 37865</strain>
    </source>
</reference>
<dbReference type="Proteomes" id="UP001595882">
    <property type="component" value="Unassembled WGS sequence"/>
</dbReference>
<dbReference type="InterPro" id="IPR012340">
    <property type="entry name" value="NA-bd_OB-fold"/>
</dbReference>
<evidence type="ECO:0000313" key="8">
    <source>
        <dbReference type="EMBL" id="MFC4403997.1"/>
    </source>
</evidence>
<dbReference type="InterPro" id="IPR000085">
    <property type="entry name" value="RuvA"/>
</dbReference>
<dbReference type="SMART" id="SM00278">
    <property type="entry name" value="HhH1"/>
    <property type="match status" value="2"/>
</dbReference>
<dbReference type="SUPFAM" id="SSF50249">
    <property type="entry name" value="Nucleic acid-binding proteins"/>
    <property type="match status" value="1"/>
</dbReference>
<organism evidence="8 9">
    <name type="scientific">Gracilibacillus xinjiangensis</name>
    <dbReference type="NCBI Taxonomy" id="1193282"/>
    <lineage>
        <taxon>Bacteria</taxon>
        <taxon>Bacillati</taxon>
        <taxon>Bacillota</taxon>
        <taxon>Bacilli</taxon>
        <taxon>Bacillales</taxon>
        <taxon>Bacillaceae</taxon>
        <taxon>Gracilibacillus</taxon>
    </lineage>
</organism>
<accession>A0ABV8WXJ2</accession>
<keyword evidence="4 6" id="KW-0233">DNA recombination</keyword>
<gene>
    <name evidence="6 8" type="primary">ruvA</name>
    <name evidence="8" type="ORF">ACFOY7_13050</name>
</gene>
<proteinExistence type="inferred from homology"/>
<comment type="domain">
    <text evidence="6">Has three domains with a flexible linker between the domains II and III and assumes an 'L' shape. Domain III is highly mobile and contacts RuvB.</text>
</comment>
<evidence type="ECO:0000256" key="2">
    <source>
        <dbReference type="ARBA" id="ARBA00022763"/>
    </source>
</evidence>
<keyword evidence="8" id="KW-0378">Hydrolase</keyword>
<dbReference type="Pfam" id="PF07499">
    <property type="entry name" value="RuvA_C"/>
    <property type="match status" value="1"/>
</dbReference>
<dbReference type="InterPro" id="IPR003583">
    <property type="entry name" value="Hlx-hairpin-Hlx_DNA-bd_motif"/>
</dbReference>